<accession>A0A1B2F696</accession>
<dbReference type="RefSeq" id="WP_081337426.1">
    <property type="nucleotide sequence ID" value="NZ_CP016634.1"/>
</dbReference>
<proteinExistence type="predicted"/>
<gene>
    <name evidence="1" type="ORF">IEC33019_2155</name>
</gene>
<reference evidence="1" key="1">
    <citation type="submission" date="2016-07" db="EMBL/GenBank/DDBJ databases">
        <title>New class B carbapenemase carried by novel plasmid in Pseudomonas putida enviromental strain in eastern Amazonia.</title>
        <authorList>
            <person name="Souza C.O."/>
            <person name="Lima K.V."/>
            <person name="Brasiliense D.M."/>
            <person name="Perez-Chaparro P.J."/>
            <person name="Mamizuka E.M."/>
            <person name="Lima M.O."/>
            <person name="Lima L.N."/>
            <person name="McCulloch J.A."/>
        </authorList>
    </citation>
    <scope>NUCLEOTIDE SEQUENCE [LARGE SCALE GENOMIC DNA]</scope>
    <source>
        <strain evidence="1">IEC33019</strain>
    </source>
</reference>
<organism evidence="1">
    <name type="scientific">Pseudomonas putida</name>
    <name type="common">Arthrobacter siderocapsulatus</name>
    <dbReference type="NCBI Taxonomy" id="303"/>
    <lineage>
        <taxon>Bacteria</taxon>
        <taxon>Pseudomonadati</taxon>
        <taxon>Pseudomonadota</taxon>
        <taxon>Gammaproteobacteria</taxon>
        <taxon>Pseudomonadales</taxon>
        <taxon>Pseudomonadaceae</taxon>
        <taxon>Pseudomonas</taxon>
    </lineage>
</organism>
<name>A0A1B2F696_PSEPU</name>
<sequence length="128" mass="13912">MSDICFSVMEWMATGRVGASSKAMAFAACGLQNDGSYPLDPDDLNRCLMLLKAVPAIREHFGKVAAIGEVWGRLIERWNEIEQSFLDEAGLNWGKATSAPKTYALMKQVIGEEPGVINLGSGVSIRFS</sequence>
<protein>
    <submittedName>
        <fullName evidence="1">Uncharacterized protein</fullName>
    </submittedName>
</protein>
<dbReference type="EMBL" id="CP016634">
    <property type="protein sequence ID" value="ANY87711.1"/>
    <property type="molecule type" value="Genomic_DNA"/>
</dbReference>
<evidence type="ECO:0000313" key="1">
    <source>
        <dbReference type="EMBL" id="ANY87711.1"/>
    </source>
</evidence>
<dbReference type="AlphaFoldDB" id="A0A1B2F696"/>